<dbReference type="OrthoDB" id="7060875at2"/>
<dbReference type="InterPro" id="IPR007267">
    <property type="entry name" value="GtrA_DPMS_TM"/>
</dbReference>
<feature type="transmembrane region" description="Helical" evidence="6">
    <location>
        <begin position="88"/>
        <end position="111"/>
    </location>
</feature>
<keyword evidence="5 6" id="KW-0472">Membrane</keyword>
<keyword evidence="3 6" id="KW-0812">Transmembrane</keyword>
<evidence type="ECO:0000313" key="8">
    <source>
        <dbReference type="EMBL" id="PXW76301.1"/>
    </source>
</evidence>
<evidence type="ECO:0000256" key="5">
    <source>
        <dbReference type="ARBA" id="ARBA00023136"/>
    </source>
</evidence>
<evidence type="ECO:0000256" key="6">
    <source>
        <dbReference type="SAM" id="Phobius"/>
    </source>
</evidence>
<organism evidence="8 9">
    <name type="scientific">Blastomonas natatoria</name>
    <dbReference type="NCBI Taxonomy" id="34015"/>
    <lineage>
        <taxon>Bacteria</taxon>
        <taxon>Pseudomonadati</taxon>
        <taxon>Pseudomonadota</taxon>
        <taxon>Alphaproteobacteria</taxon>
        <taxon>Sphingomonadales</taxon>
        <taxon>Sphingomonadaceae</taxon>
        <taxon>Blastomonas</taxon>
    </lineage>
</organism>
<comment type="similarity">
    <text evidence="2">Belongs to the GtrA family.</text>
</comment>
<dbReference type="GO" id="GO:0005886">
    <property type="term" value="C:plasma membrane"/>
    <property type="evidence" value="ECO:0007669"/>
    <property type="project" value="TreeGrafter"/>
</dbReference>
<dbReference type="EMBL" id="QJJM01000005">
    <property type="protein sequence ID" value="PXW76301.1"/>
    <property type="molecule type" value="Genomic_DNA"/>
</dbReference>
<evidence type="ECO:0000313" key="9">
    <source>
        <dbReference type="Proteomes" id="UP000248014"/>
    </source>
</evidence>
<protein>
    <submittedName>
        <fullName evidence="8">Putative flippase GtrA</fullName>
    </submittedName>
</protein>
<evidence type="ECO:0000256" key="1">
    <source>
        <dbReference type="ARBA" id="ARBA00004141"/>
    </source>
</evidence>
<evidence type="ECO:0000259" key="7">
    <source>
        <dbReference type="Pfam" id="PF04138"/>
    </source>
</evidence>
<comment type="subcellular location">
    <subcellularLocation>
        <location evidence="1">Membrane</location>
        <topology evidence="1">Multi-pass membrane protein</topology>
    </subcellularLocation>
</comment>
<gene>
    <name evidence="8" type="ORF">C7451_10572</name>
</gene>
<dbReference type="Pfam" id="PF04138">
    <property type="entry name" value="GtrA_DPMS_TM"/>
    <property type="match status" value="1"/>
</dbReference>
<dbReference type="GO" id="GO:0000271">
    <property type="term" value="P:polysaccharide biosynthetic process"/>
    <property type="evidence" value="ECO:0007669"/>
    <property type="project" value="InterPro"/>
</dbReference>
<accession>A0A2V3V5Y5</accession>
<dbReference type="PANTHER" id="PTHR38459">
    <property type="entry name" value="PROPHAGE BACTOPRENOL-LINKED GLUCOSE TRANSLOCASE HOMOLOG"/>
    <property type="match status" value="1"/>
</dbReference>
<reference evidence="8 9" key="1">
    <citation type="submission" date="2018-05" db="EMBL/GenBank/DDBJ databases">
        <title>Genomic Encyclopedia of Type Strains, Phase IV (KMG-IV): sequencing the most valuable type-strain genomes for metagenomic binning, comparative biology and taxonomic classification.</title>
        <authorList>
            <person name="Goeker M."/>
        </authorList>
    </citation>
    <scope>NUCLEOTIDE SEQUENCE [LARGE SCALE GENOMIC DNA]</scope>
    <source>
        <strain evidence="8 9">DSM 3183</strain>
    </source>
</reference>
<proteinExistence type="inferred from homology"/>
<feature type="transmembrane region" description="Helical" evidence="6">
    <location>
        <begin position="56"/>
        <end position="76"/>
    </location>
</feature>
<name>A0A2V3V5Y5_9SPHN</name>
<dbReference type="RefSeq" id="WP_110298351.1">
    <property type="nucleotide sequence ID" value="NZ_QJJM01000005.1"/>
</dbReference>
<dbReference type="InterPro" id="IPR051401">
    <property type="entry name" value="GtrA_CellWall_Glycosyl"/>
</dbReference>
<dbReference type="AlphaFoldDB" id="A0A2V3V5Y5"/>
<sequence length="151" mass="16194">MTGLSDKVARPGAVAGSGEGKRFASFIVTGGMAALVNLGSRWLFSHAMPYEAAVALAYLVGMTTAFLLARMFVFNASGDSWLAEYGRFAVVNAFSFAVVLGVSAGMLRLVLPFVGWTWHAEEIAHLVGVVSPIVLSYYAHKHYSFGEKTKP</sequence>
<feature type="transmembrane region" description="Helical" evidence="6">
    <location>
        <begin position="23"/>
        <end position="44"/>
    </location>
</feature>
<keyword evidence="4 6" id="KW-1133">Transmembrane helix</keyword>
<comment type="caution">
    <text evidence="8">The sequence shown here is derived from an EMBL/GenBank/DDBJ whole genome shotgun (WGS) entry which is preliminary data.</text>
</comment>
<keyword evidence="9" id="KW-1185">Reference proteome</keyword>
<evidence type="ECO:0000256" key="3">
    <source>
        <dbReference type="ARBA" id="ARBA00022692"/>
    </source>
</evidence>
<evidence type="ECO:0000256" key="4">
    <source>
        <dbReference type="ARBA" id="ARBA00022989"/>
    </source>
</evidence>
<evidence type="ECO:0000256" key="2">
    <source>
        <dbReference type="ARBA" id="ARBA00009399"/>
    </source>
</evidence>
<feature type="domain" description="GtrA/DPMS transmembrane" evidence="7">
    <location>
        <begin position="26"/>
        <end position="145"/>
    </location>
</feature>
<dbReference type="PANTHER" id="PTHR38459:SF1">
    <property type="entry name" value="PROPHAGE BACTOPRENOL-LINKED GLUCOSE TRANSLOCASE HOMOLOG"/>
    <property type="match status" value="1"/>
</dbReference>
<dbReference type="Proteomes" id="UP000248014">
    <property type="component" value="Unassembled WGS sequence"/>
</dbReference>
<feature type="transmembrane region" description="Helical" evidence="6">
    <location>
        <begin position="123"/>
        <end position="140"/>
    </location>
</feature>